<proteinExistence type="predicted"/>
<protein>
    <submittedName>
        <fullName evidence="1">Uncharacterized protein</fullName>
    </submittedName>
</protein>
<reference evidence="1" key="1">
    <citation type="submission" date="2023-07" db="EMBL/GenBank/DDBJ databases">
        <authorList>
            <consortium name="CYATHOMIX"/>
        </authorList>
    </citation>
    <scope>NUCLEOTIDE SEQUENCE</scope>
    <source>
        <strain evidence="1">N/A</strain>
    </source>
</reference>
<name>A0AA36M8R9_CYLNA</name>
<organism evidence="1 2">
    <name type="scientific">Cylicocyclus nassatus</name>
    <name type="common">Nematode worm</name>
    <dbReference type="NCBI Taxonomy" id="53992"/>
    <lineage>
        <taxon>Eukaryota</taxon>
        <taxon>Metazoa</taxon>
        <taxon>Ecdysozoa</taxon>
        <taxon>Nematoda</taxon>
        <taxon>Chromadorea</taxon>
        <taxon>Rhabditida</taxon>
        <taxon>Rhabditina</taxon>
        <taxon>Rhabditomorpha</taxon>
        <taxon>Strongyloidea</taxon>
        <taxon>Strongylidae</taxon>
        <taxon>Cylicocyclus</taxon>
    </lineage>
</organism>
<gene>
    <name evidence="1" type="ORF">CYNAS_LOCUS12860</name>
</gene>
<evidence type="ECO:0000313" key="2">
    <source>
        <dbReference type="Proteomes" id="UP001176961"/>
    </source>
</evidence>
<sequence>MQQNGPNGDTLPAALEMQTLNWSCELEKQARIALNDECPKGDHVADFANAVKDKAGIFQTKNVDTDNEETNSITEVMESFLNNINNEPLTDISAGVKYSGEANLREYADVSLSNLLTSLEPEEAELKN</sequence>
<dbReference type="Gene3D" id="3.40.33.10">
    <property type="entry name" value="CAP"/>
    <property type="match status" value="1"/>
</dbReference>
<evidence type="ECO:0000313" key="1">
    <source>
        <dbReference type="EMBL" id="CAJ0600877.1"/>
    </source>
</evidence>
<dbReference type="AlphaFoldDB" id="A0AA36M8R9"/>
<dbReference type="EMBL" id="CATQJL010000305">
    <property type="protein sequence ID" value="CAJ0600877.1"/>
    <property type="molecule type" value="Genomic_DNA"/>
</dbReference>
<accession>A0AA36M8R9</accession>
<dbReference type="Proteomes" id="UP001176961">
    <property type="component" value="Unassembled WGS sequence"/>
</dbReference>
<dbReference type="InterPro" id="IPR035940">
    <property type="entry name" value="CAP_sf"/>
</dbReference>
<keyword evidence="2" id="KW-1185">Reference proteome</keyword>
<comment type="caution">
    <text evidence="1">The sequence shown here is derived from an EMBL/GenBank/DDBJ whole genome shotgun (WGS) entry which is preliminary data.</text>
</comment>